<feature type="transmembrane region" description="Helical" evidence="1">
    <location>
        <begin position="173"/>
        <end position="191"/>
    </location>
</feature>
<feature type="transmembrane region" description="Helical" evidence="1">
    <location>
        <begin position="537"/>
        <end position="560"/>
    </location>
</feature>
<evidence type="ECO:0000313" key="2">
    <source>
        <dbReference type="EMBL" id="KAF1997392.1"/>
    </source>
</evidence>
<accession>A0A6A5W6I3</accession>
<reference evidence="2" key="1">
    <citation type="journal article" date="2020" name="Stud. Mycol.">
        <title>101 Dothideomycetes genomes: a test case for predicting lifestyles and emergence of pathogens.</title>
        <authorList>
            <person name="Haridas S."/>
            <person name="Albert R."/>
            <person name="Binder M."/>
            <person name="Bloem J."/>
            <person name="Labutti K."/>
            <person name="Salamov A."/>
            <person name="Andreopoulos B."/>
            <person name="Baker S."/>
            <person name="Barry K."/>
            <person name="Bills G."/>
            <person name="Bluhm B."/>
            <person name="Cannon C."/>
            <person name="Castanera R."/>
            <person name="Culley D."/>
            <person name="Daum C."/>
            <person name="Ezra D."/>
            <person name="Gonzalez J."/>
            <person name="Henrissat B."/>
            <person name="Kuo A."/>
            <person name="Liang C."/>
            <person name="Lipzen A."/>
            <person name="Lutzoni F."/>
            <person name="Magnuson J."/>
            <person name="Mondo S."/>
            <person name="Nolan M."/>
            <person name="Ohm R."/>
            <person name="Pangilinan J."/>
            <person name="Park H.-J."/>
            <person name="Ramirez L."/>
            <person name="Alfaro M."/>
            <person name="Sun H."/>
            <person name="Tritt A."/>
            <person name="Yoshinaga Y."/>
            <person name="Zwiers L.-H."/>
            <person name="Turgeon B."/>
            <person name="Goodwin S."/>
            <person name="Spatafora J."/>
            <person name="Crous P."/>
            <person name="Grigoriev I."/>
        </authorList>
    </citation>
    <scope>NUCLEOTIDE SEQUENCE</scope>
    <source>
        <strain evidence="2">CBS 123094</strain>
    </source>
</reference>
<feature type="transmembrane region" description="Helical" evidence="1">
    <location>
        <begin position="81"/>
        <end position="101"/>
    </location>
</feature>
<keyword evidence="1" id="KW-0812">Transmembrane</keyword>
<keyword evidence="1" id="KW-1133">Transmembrane helix</keyword>
<organism evidence="2 3">
    <name type="scientific">Amniculicola lignicola CBS 123094</name>
    <dbReference type="NCBI Taxonomy" id="1392246"/>
    <lineage>
        <taxon>Eukaryota</taxon>
        <taxon>Fungi</taxon>
        <taxon>Dikarya</taxon>
        <taxon>Ascomycota</taxon>
        <taxon>Pezizomycotina</taxon>
        <taxon>Dothideomycetes</taxon>
        <taxon>Pleosporomycetidae</taxon>
        <taxon>Pleosporales</taxon>
        <taxon>Amniculicolaceae</taxon>
        <taxon>Amniculicola</taxon>
    </lineage>
</organism>
<dbReference type="EMBL" id="ML977614">
    <property type="protein sequence ID" value="KAF1997392.1"/>
    <property type="molecule type" value="Genomic_DNA"/>
</dbReference>
<feature type="transmembrane region" description="Helical" evidence="1">
    <location>
        <begin position="121"/>
        <end position="139"/>
    </location>
</feature>
<feature type="non-terminal residue" evidence="2">
    <location>
        <position position="642"/>
    </location>
</feature>
<dbReference type="Proteomes" id="UP000799779">
    <property type="component" value="Unassembled WGS sequence"/>
</dbReference>
<proteinExistence type="predicted"/>
<dbReference type="AlphaFoldDB" id="A0A6A5W6I3"/>
<sequence length="642" mass="70190">MGYAPLNVGVRNADGFELQNTQYSHDYQQHNYAPPVGSPPPSDFKAGGPRALSAEHQSLIKNWPTHAEPVARLTPWRMMIMFFDAIFASLPVMFIALALIAARLDGKKISAYGLHLHQTLLLSPTIFPVVFAALMGRCFKHVGLYRAERGISLGRLEQLVGCTSLFSALERQLLLRSWSILGFLMTLIWLLSPLGGQSALRLLGEERAFSYGNDTFQYLDPASLEGTFLSGSSSANSGRSTFTSLFLAALLSSGKYQATPMDLWGNVKIPTYRSVANSTSDPWKTVDHTKNVTYASLIGIPVAGIHPQSGESNFTIKARQWDITCDSNREMSKNESKYGNATATWKLNYTDSGCTTYPCAITLKSIDSTLNISMATCNLSFEYIEAAIGCDNTTCQANAIRKLDLLDDTYTNGTNSIVKGVITFNLMIFFPSVDNFGVSDAGGRGSSNMERWLLNPWNFIGVNYENIDLYTVPASVLGERLTMLWNSFFQATYGTAALGGNLPANLTSLKDQDMYMGFNGTSATTRTPMDPIYKANWPWFVALLVSSIVLQIAAYTGLVLKYITLAPDIIGFASSMTLLNPYLPTPAGGTTLHGLERAALLKDVQVRIGDVCPGEPVGAVSVGLSDRVGGRVARLRRGRWYI</sequence>
<evidence type="ECO:0000313" key="3">
    <source>
        <dbReference type="Proteomes" id="UP000799779"/>
    </source>
</evidence>
<name>A0A6A5W6I3_9PLEO</name>
<dbReference type="OrthoDB" id="3692311at2759"/>
<protein>
    <submittedName>
        <fullName evidence="2">Uncharacterized protein</fullName>
    </submittedName>
</protein>
<keyword evidence="3" id="KW-1185">Reference proteome</keyword>
<evidence type="ECO:0000256" key="1">
    <source>
        <dbReference type="SAM" id="Phobius"/>
    </source>
</evidence>
<gene>
    <name evidence="2" type="ORF">P154DRAFT_471134</name>
</gene>
<keyword evidence="1" id="KW-0472">Membrane</keyword>